<reference evidence="2 4" key="1">
    <citation type="submission" date="2008-03" db="EMBL/GenBank/DDBJ databases">
        <title>Annotation of Ixodes scapularis.</title>
        <authorList>
            <consortium name="Ixodes scapularis Genome Project Consortium"/>
            <person name="Caler E."/>
            <person name="Hannick L.I."/>
            <person name="Bidwell S."/>
            <person name="Joardar V."/>
            <person name="Thiagarajan M."/>
            <person name="Amedeo P."/>
            <person name="Galinsky K.J."/>
            <person name="Schobel S."/>
            <person name="Inman J."/>
            <person name="Hostetler J."/>
            <person name="Miller J."/>
            <person name="Hammond M."/>
            <person name="Megy K."/>
            <person name="Lawson D."/>
            <person name="Kodira C."/>
            <person name="Sutton G."/>
            <person name="Meyer J."/>
            <person name="Hill C.A."/>
            <person name="Birren B."/>
            <person name="Nene V."/>
            <person name="Collins F."/>
            <person name="Alarcon-Chaidez F."/>
            <person name="Wikel S."/>
            <person name="Strausberg R."/>
        </authorList>
    </citation>
    <scope>NUCLEOTIDE SEQUENCE [LARGE SCALE GENOMIC DNA]</scope>
    <source>
        <strain evidence="4">Wikel</strain>
        <strain evidence="2">Wikel colony</strain>
    </source>
</reference>
<dbReference type="InParanoid" id="B7PVV7"/>
<dbReference type="EnsemblMetazoa" id="ISCW008477-RA">
    <property type="protein sequence ID" value="ISCW008477-PA"/>
    <property type="gene ID" value="ISCW008477"/>
</dbReference>
<dbReference type="AlphaFoldDB" id="B7PVV7"/>
<dbReference type="VEuPathDB" id="VectorBase:ISCI008477"/>
<evidence type="ECO:0000313" key="3">
    <source>
        <dbReference type="EnsemblMetazoa" id="ISCW008477-PA"/>
    </source>
</evidence>
<dbReference type="EMBL" id="DS802617">
    <property type="protein sequence ID" value="EEC10729.1"/>
    <property type="molecule type" value="Genomic_DNA"/>
</dbReference>
<sequence length="105" mass="11090">MGKQNKIRKNTVLEVSCKMVVVDGCSNGRLKTSIRSGDASFVFFDGEKRTSAEKPDPGRTGSLPLSPPHLPRVRPSACGLPAGRSPSGDGSGRHAHTPVPLVFGH</sequence>
<feature type="region of interest" description="Disordered" evidence="1">
    <location>
        <begin position="44"/>
        <end position="105"/>
    </location>
</feature>
<dbReference type="Proteomes" id="UP000001555">
    <property type="component" value="Unassembled WGS sequence"/>
</dbReference>
<proteinExistence type="predicted"/>
<dbReference type="HOGENOM" id="CLU_2239517_0_0_1"/>
<reference evidence="3" key="2">
    <citation type="submission" date="2020-05" db="UniProtKB">
        <authorList>
            <consortium name="EnsemblMetazoa"/>
        </authorList>
    </citation>
    <scope>IDENTIFICATION</scope>
    <source>
        <strain evidence="3">wikel</strain>
    </source>
</reference>
<organism>
    <name type="scientific">Ixodes scapularis</name>
    <name type="common">Black-legged tick</name>
    <name type="synonym">Deer tick</name>
    <dbReference type="NCBI Taxonomy" id="6945"/>
    <lineage>
        <taxon>Eukaryota</taxon>
        <taxon>Metazoa</taxon>
        <taxon>Ecdysozoa</taxon>
        <taxon>Arthropoda</taxon>
        <taxon>Chelicerata</taxon>
        <taxon>Arachnida</taxon>
        <taxon>Acari</taxon>
        <taxon>Parasitiformes</taxon>
        <taxon>Ixodida</taxon>
        <taxon>Ixodoidea</taxon>
        <taxon>Ixodidae</taxon>
        <taxon>Ixodinae</taxon>
        <taxon>Ixodes</taxon>
    </lineage>
</organism>
<accession>B7PVV7</accession>
<evidence type="ECO:0000313" key="2">
    <source>
        <dbReference type="EMBL" id="EEC10729.1"/>
    </source>
</evidence>
<name>B7PVV7_IXOSC</name>
<gene>
    <name evidence="2" type="ORF">IscW_ISCW008477</name>
</gene>
<dbReference type="VEuPathDB" id="VectorBase:ISCW008477"/>
<dbReference type="PaxDb" id="6945-B7PVV7"/>
<feature type="compositionally biased region" description="Basic and acidic residues" evidence="1">
    <location>
        <begin position="45"/>
        <end position="57"/>
    </location>
</feature>
<dbReference type="EMBL" id="ABJB010218947">
    <property type="status" value="NOT_ANNOTATED_CDS"/>
    <property type="molecule type" value="Genomic_DNA"/>
</dbReference>
<evidence type="ECO:0000256" key="1">
    <source>
        <dbReference type="SAM" id="MobiDB-lite"/>
    </source>
</evidence>
<evidence type="ECO:0000313" key="4">
    <source>
        <dbReference type="Proteomes" id="UP000001555"/>
    </source>
</evidence>
<protein>
    <submittedName>
        <fullName evidence="2 3">Uncharacterized protein</fullName>
    </submittedName>
</protein>
<keyword evidence="4" id="KW-1185">Reference proteome</keyword>